<dbReference type="EMBL" id="JAIBOA010000006">
    <property type="protein sequence ID" value="MBW8483017.1"/>
    <property type="molecule type" value="Genomic_DNA"/>
</dbReference>
<keyword evidence="8" id="KW-1185">Reference proteome</keyword>
<evidence type="ECO:0000313" key="7">
    <source>
        <dbReference type="EMBL" id="MBW8483017.1"/>
    </source>
</evidence>
<comment type="caution">
    <text evidence="7">The sequence shown here is derived from an EMBL/GenBank/DDBJ whole genome shotgun (WGS) entry which is preliminary data.</text>
</comment>
<evidence type="ECO:0000256" key="4">
    <source>
        <dbReference type="PROSITE-ProRule" id="PRU00335"/>
    </source>
</evidence>
<dbReference type="InterPro" id="IPR001647">
    <property type="entry name" value="HTH_TetR"/>
</dbReference>
<evidence type="ECO:0000256" key="5">
    <source>
        <dbReference type="SAM" id="MobiDB-lite"/>
    </source>
</evidence>
<feature type="region of interest" description="Disordered" evidence="5">
    <location>
        <begin position="1"/>
        <end position="24"/>
    </location>
</feature>
<accession>A0ABS7FRI8</accession>
<evidence type="ECO:0000256" key="1">
    <source>
        <dbReference type="ARBA" id="ARBA00023015"/>
    </source>
</evidence>
<feature type="domain" description="HTH tetR-type" evidence="6">
    <location>
        <begin position="33"/>
        <end position="93"/>
    </location>
</feature>
<dbReference type="InterPro" id="IPR050109">
    <property type="entry name" value="HTH-type_TetR-like_transc_reg"/>
</dbReference>
<name>A0ABS7FRI8_9ACTN</name>
<organism evidence="7 8">
    <name type="scientific">Actinomadura parmotrematis</name>
    <dbReference type="NCBI Taxonomy" id="2864039"/>
    <lineage>
        <taxon>Bacteria</taxon>
        <taxon>Bacillati</taxon>
        <taxon>Actinomycetota</taxon>
        <taxon>Actinomycetes</taxon>
        <taxon>Streptosporangiales</taxon>
        <taxon>Thermomonosporaceae</taxon>
        <taxon>Actinomadura</taxon>
    </lineage>
</organism>
<keyword evidence="3" id="KW-0804">Transcription</keyword>
<keyword evidence="2 4" id="KW-0238">DNA-binding</keyword>
<dbReference type="InterPro" id="IPR009057">
    <property type="entry name" value="Homeodomain-like_sf"/>
</dbReference>
<dbReference type="PANTHER" id="PTHR30055">
    <property type="entry name" value="HTH-TYPE TRANSCRIPTIONAL REGULATOR RUTR"/>
    <property type="match status" value="1"/>
</dbReference>
<dbReference type="Gene3D" id="1.10.357.10">
    <property type="entry name" value="Tetracycline Repressor, domain 2"/>
    <property type="match status" value="1"/>
</dbReference>
<sequence>MSDSGSRLAEVYGADRPGLPRGRSSLPAEVVRAAQRGRLLRAMISSVAELGYTGTTVAGVVGRARVSRKAFYDHFEDLEDCLLAAVDEAERAVVGELTARREAAGPPGRTARDLLRSGLAAYLALCAKEPEYTRCLMLELPAAGPRALRRRQRSYASIAELLKAWHARSSRDHPEWPEPSEYDYAGAVGAVAEIVFVKCAENDTASLPRLVDEVTAIVLRVLAVPPDRPV</sequence>
<evidence type="ECO:0000256" key="3">
    <source>
        <dbReference type="ARBA" id="ARBA00023163"/>
    </source>
</evidence>
<reference evidence="7 8" key="1">
    <citation type="submission" date="2021-07" db="EMBL/GenBank/DDBJ databases">
        <title>Actinomadura sp. PM05-2 isolated from lichen.</title>
        <authorList>
            <person name="Somphong A."/>
            <person name="Phongsopitanun W."/>
            <person name="Tanasupawat S."/>
            <person name="Peongsungnone V."/>
        </authorList>
    </citation>
    <scope>NUCLEOTIDE SEQUENCE [LARGE SCALE GENOMIC DNA]</scope>
    <source>
        <strain evidence="7 8">PM05-2</strain>
    </source>
</reference>
<dbReference type="Pfam" id="PF00440">
    <property type="entry name" value="TetR_N"/>
    <property type="match status" value="1"/>
</dbReference>
<dbReference type="PROSITE" id="PS50977">
    <property type="entry name" value="HTH_TETR_2"/>
    <property type="match status" value="1"/>
</dbReference>
<evidence type="ECO:0000259" key="6">
    <source>
        <dbReference type="PROSITE" id="PS50977"/>
    </source>
</evidence>
<dbReference type="RefSeq" id="WP_220165937.1">
    <property type="nucleotide sequence ID" value="NZ_JAIBOA010000006.1"/>
</dbReference>
<keyword evidence="1" id="KW-0805">Transcription regulation</keyword>
<feature type="DNA-binding region" description="H-T-H motif" evidence="4">
    <location>
        <begin position="56"/>
        <end position="75"/>
    </location>
</feature>
<protein>
    <submittedName>
        <fullName evidence="7">TetR/AcrR family transcriptional regulator</fullName>
    </submittedName>
</protein>
<proteinExistence type="predicted"/>
<dbReference type="SUPFAM" id="SSF46689">
    <property type="entry name" value="Homeodomain-like"/>
    <property type="match status" value="1"/>
</dbReference>
<dbReference type="PANTHER" id="PTHR30055:SF238">
    <property type="entry name" value="MYCOFACTOCIN BIOSYNTHESIS TRANSCRIPTIONAL REGULATOR MFTR-RELATED"/>
    <property type="match status" value="1"/>
</dbReference>
<gene>
    <name evidence="7" type="ORF">K1Y72_11600</name>
</gene>
<evidence type="ECO:0000313" key="8">
    <source>
        <dbReference type="Proteomes" id="UP000774570"/>
    </source>
</evidence>
<dbReference type="Proteomes" id="UP000774570">
    <property type="component" value="Unassembled WGS sequence"/>
</dbReference>
<evidence type="ECO:0000256" key="2">
    <source>
        <dbReference type="ARBA" id="ARBA00023125"/>
    </source>
</evidence>